<keyword evidence="5" id="KW-0596">Phosphopantetheine</keyword>
<dbReference type="GO" id="GO:0031177">
    <property type="term" value="F:phosphopantetheine binding"/>
    <property type="evidence" value="ECO:0007669"/>
    <property type="project" value="InterPro"/>
</dbReference>
<dbReference type="GO" id="GO:0016874">
    <property type="term" value="F:ligase activity"/>
    <property type="evidence" value="ECO:0007669"/>
    <property type="project" value="UniProtKB-KW"/>
</dbReference>
<dbReference type="CDD" id="cd05930">
    <property type="entry name" value="A_NRPS"/>
    <property type="match status" value="1"/>
</dbReference>
<dbReference type="FunFam" id="3.40.50.12780:FF:000012">
    <property type="entry name" value="Non-ribosomal peptide synthetase"/>
    <property type="match status" value="1"/>
</dbReference>
<dbReference type="InterPro" id="IPR000873">
    <property type="entry name" value="AMP-dep_synth/lig_dom"/>
</dbReference>
<keyword evidence="13" id="KW-1185">Reference proteome</keyword>
<dbReference type="Pfam" id="PF00550">
    <property type="entry name" value="PP-binding"/>
    <property type="match status" value="2"/>
</dbReference>
<dbReference type="InterPro" id="IPR023213">
    <property type="entry name" value="CAT-like_dom_sf"/>
</dbReference>
<reference evidence="12" key="2">
    <citation type="submission" date="2020-09" db="EMBL/GenBank/DDBJ databases">
        <authorList>
            <person name="Sun Q."/>
            <person name="Ohkuma M."/>
        </authorList>
    </citation>
    <scope>NUCLEOTIDE SEQUENCE</scope>
    <source>
        <strain evidence="12">JCM 4403</strain>
    </source>
</reference>
<evidence type="ECO:0000256" key="8">
    <source>
        <dbReference type="ARBA" id="ARBA00033440"/>
    </source>
</evidence>
<dbReference type="Proteomes" id="UP000656732">
    <property type="component" value="Unassembled WGS sequence"/>
</dbReference>
<dbReference type="FunFam" id="3.30.559.10:FF:000023">
    <property type="entry name" value="Non-ribosomal peptide synthetase"/>
    <property type="match status" value="2"/>
</dbReference>
<comment type="similarity">
    <text evidence="3">Belongs to the ATP-dependent AMP-binding enzyme family. MbtB subfamily.</text>
</comment>
<dbReference type="EMBL" id="BMTU01000016">
    <property type="protein sequence ID" value="GGR03508.1"/>
    <property type="molecule type" value="Genomic_DNA"/>
</dbReference>
<feature type="domain" description="Carrier" evidence="11">
    <location>
        <begin position="1020"/>
        <end position="1098"/>
    </location>
</feature>
<organism evidence="12 13">
    <name type="scientific">Streptomyces pilosus</name>
    <dbReference type="NCBI Taxonomy" id="28893"/>
    <lineage>
        <taxon>Bacteria</taxon>
        <taxon>Bacillati</taxon>
        <taxon>Actinomycetota</taxon>
        <taxon>Actinomycetes</taxon>
        <taxon>Kitasatosporales</taxon>
        <taxon>Streptomycetaceae</taxon>
        <taxon>Streptomyces</taxon>
    </lineage>
</organism>
<dbReference type="GO" id="GO:0005737">
    <property type="term" value="C:cytoplasm"/>
    <property type="evidence" value="ECO:0007669"/>
    <property type="project" value="TreeGrafter"/>
</dbReference>
<dbReference type="SUPFAM" id="SSF47336">
    <property type="entry name" value="ACP-like"/>
    <property type="match status" value="2"/>
</dbReference>
<dbReference type="GO" id="GO:0044550">
    <property type="term" value="P:secondary metabolite biosynthetic process"/>
    <property type="evidence" value="ECO:0007669"/>
    <property type="project" value="TreeGrafter"/>
</dbReference>
<evidence type="ECO:0000259" key="11">
    <source>
        <dbReference type="PROSITE" id="PS50075"/>
    </source>
</evidence>
<dbReference type="InterPro" id="IPR010071">
    <property type="entry name" value="AA_adenyl_dom"/>
</dbReference>
<proteinExistence type="inferred from homology"/>
<dbReference type="SMART" id="SM00823">
    <property type="entry name" value="PKS_PP"/>
    <property type="match status" value="2"/>
</dbReference>
<dbReference type="InterPro" id="IPR036736">
    <property type="entry name" value="ACP-like_sf"/>
</dbReference>
<dbReference type="Pfam" id="PF13193">
    <property type="entry name" value="AMP-binding_C"/>
    <property type="match status" value="2"/>
</dbReference>
<dbReference type="Pfam" id="PF00668">
    <property type="entry name" value="Condensation"/>
    <property type="match status" value="3"/>
</dbReference>
<evidence type="ECO:0000256" key="7">
    <source>
        <dbReference type="ARBA" id="ARBA00022598"/>
    </source>
</evidence>
<feature type="domain" description="Carrier" evidence="11">
    <location>
        <begin position="2098"/>
        <end position="2173"/>
    </location>
</feature>
<dbReference type="InterPro" id="IPR009081">
    <property type="entry name" value="PP-bd_ACP"/>
</dbReference>
<accession>A0A918C3Z3</accession>
<dbReference type="NCBIfam" id="TIGR01733">
    <property type="entry name" value="AA-adenyl-dom"/>
    <property type="match status" value="2"/>
</dbReference>
<keyword evidence="7" id="KW-0436">Ligase</keyword>
<evidence type="ECO:0000256" key="2">
    <source>
        <dbReference type="ARBA" id="ARBA00005102"/>
    </source>
</evidence>
<dbReference type="Gene3D" id="2.30.38.10">
    <property type="entry name" value="Luciferase, Domain 3"/>
    <property type="match status" value="1"/>
</dbReference>
<reference evidence="12" key="1">
    <citation type="journal article" date="2014" name="Int. J. Syst. Evol. Microbiol.">
        <title>Complete genome sequence of Corynebacterium casei LMG S-19264T (=DSM 44701T), isolated from a smear-ripened cheese.</title>
        <authorList>
            <consortium name="US DOE Joint Genome Institute (JGI-PGF)"/>
            <person name="Walter F."/>
            <person name="Albersmeier A."/>
            <person name="Kalinowski J."/>
            <person name="Ruckert C."/>
        </authorList>
    </citation>
    <scope>NUCLEOTIDE SEQUENCE</scope>
    <source>
        <strain evidence="12">JCM 4403</strain>
    </source>
</reference>
<comment type="caution">
    <text evidence="12">The sequence shown here is derived from an EMBL/GenBank/DDBJ whole genome shotgun (WGS) entry which is preliminary data.</text>
</comment>
<dbReference type="InterPro" id="IPR025110">
    <property type="entry name" value="AMP-bd_C"/>
</dbReference>
<dbReference type="GO" id="GO:0008610">
    <property type="term" value="P:lipid biosynthetic process"/>
    <property type="evidence" value="ECO:0007669"/>
    <property type="project" value="UniProtKB-ARBA"/>
</dbReference>
<feature type="region of interest" description="Disordered" evidence="10">
    <location>
        <begin position="991"/>
        <end position="1025"/>
    </location>
</feature>
<evidence type="ECO:0000256" key="3">
    <source>
        <dbReference type="ARBA" id="ARBA00007380"/>
    </source>
</evidence>
<dbReference type="Gene3D" id="3.30.559.10">
    <property type="entry name" value="Chloramphenicol acetyltransferase-like domain"/>
    <property type="match status" value="3"/>
</dbReference>
<dbReference type="GO" id="GO:0043041">
    <property type="term" value="P:amino acid activation for nonribosomal peptide biosynthetic process"/>
    <property type="evidence" value="ECO:0007669"/>
    <property type="project" value="TreeGrafter"/>
</dbReference>
<sequence>MSDGTTADDLRTRIAALPPGRRELLEALLRQRQEENSAGIPRRPDPARPAPPSFGQERMWVLSELGQHAYRYGAAVRLRGTLNPAALRTAVDHLVRRHEVLRTVFDAEGRQVVRPVAPQDLPLVDMAAAAGGPSPEAFLTQVLRAASLHPYDLAAGPLLRPVLFRLAPREHVLLLAAHHAVTDGWSLGVLVAEFAAHYREALAGHPCALPEPPVQYADYAIWQRRRAGGAERERLLDFWRPRIAEHAVPRLPWDRAKPDTPRAGGGTEVRTVTGPRLDALRAVAAAEGATAFMVATTALLTVLASVTGRRDLAVGTLVAGRTRPELRGLIGYFANVLPVRLDTGSHPTPRRLLRAVRDETLNVLAHQELPYEVLLEELWRTGDRAAFARPLNVLCVGQQPVAAVDLPGLRAEPVDIPLGAAEFDLTLELRDHDDAWQLALQYDRDLFDPATARALGARLMTALDALVDAPDEPTTGAVRTARAAGAPDGTDHTAVVHRIFERRAAEVPDAVAVVDGTRHLTYRGLNGAANRLARLLRRHGVGPEDRVALRLERSAESVLAMLAVLKAGAAFVPLDPGFPARRVTALLRDARPSCLITTEALAAGWDGPEAALPSVLLDTHRAELDRLRVDDLRLPVHPAQAAYVIHTSGSTGEPRGVVGLHSGLVNRCRWAARTMPYAPDDTCAVRAPLGFVDSVAEVFAPLLDGARLDIVGPDSGADPTALADHLATRRATRLLTVPSLLEPLLATVPDLATRLAPLRLCVTSGEAPGPTLARRFAHAVPGTRLFNLYGSAEVAADATAVELAPDTPYAVVPIGKPVDGVRVHVTHPATGHHVDDLVPGELLVGGAGLARGYHGRPAATAERFVPDPAGTPGARAFRSGDLARRRPDGILEHLGRTDDRLKIRGMRVEPAAVERALCTLPGIREAAVHPALDADGVLILAALLITDGPLDRTTVRRALARRLPAHEVPSRLRAVDALPRTPSGKLDRAALAAADPAPGRPSRSGPAGRTTGTPHTHDTAPSAPRTSRLVCEVFGALLPDADGHVGPDEDFFELGGHSVLAVRAVHRLRARTGARIALRDLIEAPTPRALAARISAMIRHASPAGAKAEPVPTAPDDHHAPFPLTEVQQAYYIGRSADMELGNVSTYGYVEMTTQGLDVPRFNRALHRIIERHPMLRAVIDADGTQRVLPTVPAYEVVTYDLRGLPEAEAEEALRATRAVMSHQVLPAHRWPLFDVRASVLPGTTTLLHIGLDSLVCDAHSFGLLLAELADVYRAPDTPLPPLALTFRDCVLARAAERDGTEHRQAAAYWRDRLPDLPPGPELPFARAPEDVDRPVFHRRAARLEPARWARLKQRALRHGLTPSGVLLAAFAEIVTLWSRRPHYTLMLTFFDRLVEHPDVDAVIGDFTSLIPLEVDHRERGAFAGRARRIQHRLWDDLDHAQVSGVTVMREWLREHGEEPRAVTPVVFTSNLVTSRPRPGRAEPGTGQPFGPVVYAVSQTPQVALDHQVAEVDGALEYNWDAVDALFPSGLLDEAFSAYAAFLDRLSDPEHPDWDALPAPEPPAGQTARRAAVNRTEAPVPDVCLHDLVNEKARTRPDDPAVITDTVRLTYRELVDASLAVARALHNRGVRPGDLVAVAARRGWQQAVAALGVLQGKAAFLPLDPDQPAQRTRRLIEDSGVRHVLVERAGGAGFPGTGGVGVIAVEDCLTTAGSGGAPGEPCTPGDLAYVIHTSGSTGVPKGVVIDHAGAVNTIVAVNRRFGVGPADRVLAVSSLHFDLGVYDLFGTWAAGAAVVLPEHGRRTSPAHWTDLMRRHGVTVWNSVPALAGLLVEYAEHADGSAATAPAGLRVALLSGDWIPLDLPGRLRSVAPDCRVIGMGGATEASIWSVWYPVEHVDPAWRSIPYGLPLDNQTVHVVDDHGRPRPDWVPGELQIGGRGVALGYWRDPQRTAEKFPQCPTGSGAVERRYRTGDIVRFLPDGLLEFLGREDTQVKISGHRVELGEIETALSRVPGVRAAVVVAPSTADRQRRLVGYYLSDPGATPGPATVRERLLEVLPGHAVPPRLIPLEQFPLTTNGKVDRGRLRDLPVSHAAGAPRRRADAWERRVAAVWAEVLRVDDVAPDDDFFALGGTSLAAMRLTTRIQSEFGARLSLLDLYRAPTVAATAQRLAAAKDAPASAAPGQAPDPALELRPDPLGRHDPFPLTDVQHAYWLGRLASAELGRVATHTYAELDLEELEVDRLEEAVRRLVARHDSLRTVILPSGRQRVLEHVPDYAVDHLDLRGRSPEDTAELHAHTREELSHRVAPADRWPLFALRAHRLDEGRTRLFVSLDLLIADAHSVHVLTAELLTLYRDPQRELPPLGVTYRDYVLAAERARTSPQRARALEYWRAEAHRLPPAPELPQRVHPRSVDRPRFERLTTSFGPEVWGTLVRRAAAAGLTPSVVVCTAFCDVLRTFSGREGGFTLNLTTFNRERVHPDIDQVIGDFTTLTLLAVGPSLPRFRARAQDLQQRLWERLEHRAVSGVEVLRMLREDARRRHDSMMPVVFTSMLMPELMADGEEPVPWRGETAYAVSQTPQVLLDHQISERAGILTCTWDYVVQVFPDGLVEAVFHAFDEQMRRLATDDDEWGTDTHVQYDA</sequence>
<dbReference type="CDD" id="cd19531">
    <property type="entry name" value="LCL_NRPS-like"/>
    <property type="match status" value="1"/>
</dbReference>
<dbReference type="InterPro" id="IPR057737">
    <property type="entry name" value="Condensation_MtbB-like"/>
</dbReference>
<dbReference type="FunFam" id="3.30.559.30:FF:000006">
    <property type="entry name" value="Yersiniabactin polyketide/non-ribosomal peptide synthetase"/>
    <property type="match status" value="2"/>
</dbReference>
<gene>
    <name evidence="12" type="ORF">GCM10010280_59420</name>
</gene>
<dbReference type="Gene3D" id="1.10.1200.10">
    <property type="entry name" value="ACP-like"/>
    <property type="match status" value="2"/>
</dbReference>
<dbReference type="Pfam" id="PF00501">
    <property type="entry name" value="AMP-binding"/>
    <property type="match status" value="2"/>
</dbReference>
<dbReference type="Gene3D" id="3.40.50.12780">
    <property type="entry name" value="N-terminal domain of ligase-like"/>
    <property type="match status" value="1"/>
</dbReference>
<comment type="cofactor">
    <cofactor evidence="1">
        <name>pantetheine 4'-phosphate</name>
        <dbReference type="ChEBI" id="CHEBI:47942"/>
    </cofactor>
</comment>
<dbReference type="PROSITE" id="PS00455">
    <property type="entry name" value="AMP_BINDING"/>
    <property type="match status" value="2"/>
</dbReference>
<evidence type="ECO:0000256" key="5">
    <source>
        <dbReference type="ARBA" id="ARBA00022450"/>
    </source>
</evidence>
<evidence type="ECO:0000256" key="1">
    <source>
        <dbReference type="ARBA" id="ARBA00001957"/>
    </source>
</evidence>
<dbReference type="RefSeq" id="WP_189561132.1">
    <property type="nucleotide sequence ID" value="NZ_BMTU01000016.1"/>
</dbReference>
<dbReference type="InterPro" id="IPR042099">
    <property type="entry name" value="ANL_N_sf"/>
</dbReference>
<dbReference type="PANTHER" id="PTHR45527:SF10">
    <property type="entry name" value="PYOCHELIN SYNTHASE PCHF"/>
    <property type="match status" value="1"/>
</dbReference>
<keyword evidence="9" id="KW-0175">Coiled coil</keyword>
<evidence type="ECO:0000313" key="12">
    <source>
        <dbReference type="EMBL" id="GGR03508.1"/>
    </source>
</evidence>
<dbReference type="PROSITE" id="PS00012">
    <property type="entry name" value="PHOSPHOPANTETHEINE"/>
    <property type="match status" value="1"/>
</dbReference>
<dbReference type="InterPro" id="IPR006162">
    <property type="entry name" value="Ppantetheine_attach_site"/>
</dbReference>
<evidence type="ECO:0000256" key="9">
    <source>
        <dbReference type="SAM" id="Coils"/>
    </source>
</evidence>
<dbReference type="Gene3D" id="3.30.300.30">
    <property type="match status" value="2"/>
</dbReference>
<dbReference type="Gene3D" id="3.40.50.980">
    <property type="match status" value="2"/>
</dbReference>
<dbReference type="CDD" id="cd12114">
    <property type="entry name" value="A_NRPS_TlmIV_like"/>
    <property type="match status" value="1"/>
</dbReference>
<keyword evidence="6" id="KW-0597">Phosphoprotein</keyword>
<dbReference type="InterPro" id="IPR020845">
    <property type="entry name" value="AMP-binding_CS"/>
</dbReference>
<dbReference type="FunFam" id="3.40.50.980:FF:000001">
    <property type="entry name" value="Non-ribosomal peptide synthetase"/>
    <property type="match status" value="1"/>
</dbReference>
<dbReference type="GO" id="GO:0017000">
    <property type="term" value="P:antibiotic biosynthetic process"/>
    <property type="evidence" value="ECO:0007669"/>
    <property type="project" value="UniProtKB-ARBA"/>
</dbReference>
<dbReference type="SUPFAM" id="SSF52777">
    <property type="entry name" value="CoA-dependent acyltransferases"/>
    <property type="match status" value="6"/>
</dbReference>
<evidence type="ECO:0000256" key="4">
    <source>
        <dbReference type="ARBA" id="ARBA00016743"/>
    </source>
</evidence>
<dbReference type="InterPro" id="IPR001242">
    <property type="entry name" value="Condensation_dom"/>
</dbReference>
<feature type="region of interest" description="Disordered" evidence="10">
    <location>
        <begin position="34"/>
        <end position="54"/>
    </location>
</feature>
<dbReference type="InterPro" id="IPR020806">
    <property type="entry name" value="PKS_PP-bd"/>
</dbReference>
<comment type="pathway">
    <text evidence="2">Siderophore biosynthesis; mycobactin biosynthesis.</text>
</comment>
<dbReference type="InterPro" id="IPR045851">
    <property type="entry name" value="AMP-bd_C_sf"/>
</dbReference>
<evidence type="ECO:0000256" key="10">
    <source>
        <dbReference type="SAM" id="MobiDB-lite"/>
    </source>
</evidence>
<evidence type="ECO:0000256" key="6">
    <source>
        <dbReference type="ARBA" id="ARBA00022553"/>
    </source>
</evidence>
<dbReference type="PANTHER" id="PTHR45527">
    <property type="entry name" value="NONRIBOSOMAL PEPTIDE SYNTHETASE"/>
    <property type="match status" value="1"/>
</dbReference>
<dbReference type="CDD" id="cd19535">
    <property type="entry name" value="Cyc_NRPS"/>
    <property type="match status" value="2"/>
</dbReference>
<dbReference type="SUPFAM" id="SSF56801">
    <property type="entry name" value="Acetyl-CoA synthetase-like"/>
    <property type="match status" value="2"/>
</dbReference>
<dbReference type="Gene3D" id="3.30.559.30">
    <property type="entry name" value="Nonribosomal peptide synthetase, condensation domain"/>
    <property type="match status" value="3"/>
</dbReference>
<dbReference type="PROSITE" id="PS50075">
    <property type="entry name" value="CARRIER"/>
    <property type="match status" value="2"/>
</dbReference>
<protein>
    <recommendedName>
        <fullName evidence="4">Phenyloxazoline synthase MbtB</fullName>
    </recommendedName>
    <alternativeName>
        <fullName evidence="8">Mycobactin synthetase protein B</fullName>
    </alternativeName>
</protein>
<evidence type="ECO:0000313" key="13">
    <source>
        <dbReference type="Proteomes" id="UP000656732"/>
    </source>
</evidence>
<feature type="coiled-coil region" evidence="9">
    <location>
        <begin position="2232"/>
        <end position="2259"/>
    </location>
</feature>
<name>A0A918C3Z3_9ACTN</name>